<keyword evidence="1" id="KW-0472">Membrane</keyword>
<proteinExistence type="predicted"/>
<accession>A0ABT1NWI1</accession>
<sequence>MKKTVSALVLTGSLAFVGAGAASAVESYPAPATGTVSDSVVTPGSTVVFSGTGFIPGEEILVTATYANDPTVVAGTGVSSPIILAQQIGSYNTVADASGNFAVEVTLGEAGTYTLTATGVESGKVVTNTVVVDAAAGTGAGVGTGAGTGANASADGGLADTGADSAMMLWGAAGVLALGAGVASVAVARRKNA</sequence>
<evidence type="ECO:0000256" key="1">
    <source>
        <dbReference type="SAM" id="Phobius"/>
    </source>
</evidence>
<evidence type="ECO:0000313" key="3">
    <source>
        <dbReference type="EMBL" id="MCQ1951074.1"/>
    </source>
</evidence>
<dbReference type="RefSeq" id="WP_255866209.1">
    <property type="nucleotide sequence ID" value="NZ_CP104263.1"/>
</dbReference>
<dbReference type="EMBL" id="JANFLP010000014">
    <property type="protein sequence ID" value="MCQ1951074.1"/>
    <property type="molecule type" value="Genomic_DNA"/>
</dbReference>
<gene>
    <name evidence="3" type="ORF">NNX28_14215</name>
</gene>
<reference evidence="3 4" key="1">
    <citation type="submission" date="2022-07" db="EMBL/GenBank/DDBJ databases">
        <title>Novel species in genus Arthrobacter.</title>
        <authorList>
            <person name="Liu Y."/>
        </authorList>
    </citation>
    <scope>NUCLEOTIDE SEQUENCE [LARGE SCALE GENOMIC DNA]</scope>
    <source>
        <strain evidence="4">zg-Y859</strain>
    </source>
</reference>
<feature type="chain" id="PRO_5045956425" evidence="2">
    <location>
        <begin position="22"/>
        <end position="193"/>
    </location>
</feature>
<keyword evidence="2" id="KW-0732">Signal</keyword>
<comment type="caution">
    <text evidence="3">The sequence shown here is derived from an EMBL/GenBank/DDBJ whole genome shotgun (WGS) entry which is preliminary data.</text>
</comment>
<evidence type="ECO:0000256" key="2">
    <source>
        <dbReference type="SAM" id="SignalP"/>
    </source>
</evidence>
<keyword evidence="4" id="KW-1185">Reference proteome</keyword>
<protein>
    <submittedName>
        <fullName evidence="3">Peptidase</fullName>
    </submittedName>
</protein>
<organism evidence="3 4">
    <name type="scientific">Arthrobacter jinronghuae</name>
    <dbReference type="NCBI Taxonomy" id="2964609"/>
    <lineage>
        <taxon>Bacteria</taxon>
        <taxon>Bacillati</taxon>
        <taxon>Actinomycetota</taxon>
        <taxon>Actinomycetes</taxon>
        <taxon>Micrococcales</taxon>
        <taxon>Micrococcaceae</taxon>
        <taxon>Arthrobacter</taxon>
    </lineage>
</organism>
<keyword evidence="1" id="KW-0812">Transmembrane</keyword>
<evidence type="ECO:0000313" key="4">
    <source>
        <dbReference type="Proteomes" id="UP001206924"/>
    </source>
</evidence>
<feature type="signal peptide" evidence="2">
    <location>
        <begin position="1"/>
        <end position="21"/>
    </location>
</feature>
<name>A0ABT1NWI1_9MICC</name>
<feature type="transmembrane region" description="Helical" evidence="1">
    <location>
        <begin position="167"/>
        <end position="188"/>
    </location>
</feature>
<keyword evidence="1" id="KW-1133">Transmembrane helix</keyword>
<dbReference type="Proteomes" id="UP001206924">
    <property type="component" value="Unassembled WGS sequence"/>
</dbReference>